<protein>
    <submittedName>
        <fullName evidence="1">Uncharacterized protein</fullName>
    </submittedName>
</protein>
<name>A0A1E5JNW3_9GAMM</name>
<comment type="caution">
    <text evidence="1">The sequence shown here is derived from an EMBL/GenBank/DDBJ whole genome shotgun (WGS) entry which is preliminary data.</text>
</comment>
<dbReference type="AlphaFoldDB" id="A0A1E5JNW3"/>
<dbReference type="EMBL" id="LSOG01000069">
    <property type="protein sequence ID" value="OEH46215.1"/>
    <property type="molecule type" value="Genomic_DNA"/>
</dbReference>
<sequence>MLTEANNSWLKIELQQFDGNENLQQVALLFKERVKEALTNSLLKSTWKLEEFLSLIIAFNMAEEFCTTYNMQPSVDLNRRALGEYHTYPLTQWNVCEIKQRLTQYYIHALALLKQVQKNRHTPIEVSPIEWLELVESIGEELFIPSAEKFLYEVIWPTAPEPGIYLPPKTIERIESSKRSPIGTTMAELIRFHHYGIDILIAKRGIFPVSRLNVDEAAKYLGISVNQIIEKCFEEENLGVYLKEGQFKVRKFLTTNSQCLTRSYIDEISMSSYQCRYKGLIRLEKNSKLYPDKTLEKIYEGSCIEVPREDSYTIVPLQSSLAELVQGISQVIELRKGQKIEIIDLVFIKSELVNYKKTKVTEKKQSALHKLIKEVMNESGILKPENLWSHLKNLVENLKITLITDMDDWDDLNARLFYKLSDGKEANIGKKRFQNIIGEIQ</sequence>
<organism evidence="1 2">
    <name type="scientific">Legionella parisiensis</name>
    <dbReference type="NCBI Taxonomy" id="45071"/>
    <lineage>
        <taxon>Bacteria</taxon>
        <taxon>Pseudomonadati</taxon>
        <taxon>Pseudomonadota</taxon>
        <taxon>Gammaproteobacteria</taxon>
        <taxon>Legionellales</taxon>
        <taxon>Legionellaceae</taxon>
        <taxon>Legionella</taxon>
    </lineage>
</organism>
<dbReference type="PATRIC" id="fig|45071.6.peg.3422"/>
<keyword evidence="2" id="KW-1185">Reference proteome</keyword>
<accession>A0A1E5JNW3</accession>
<proteinExistence type="predicted"/>
<evidence type="ECO:0000313" key="1">
    <source>
        <dbReference type="EMBL" id="OEH46215.1"/>
    </source>
</evidence>
<gene>
    <name evidence="1" type="ORF">lpari_02553</name>
</gene>
<dbReference type="RefSeq" id="WP_058518853.1">
    <property type="nucleotide sequence ID" value="NZ_CAAAIE010000001.1"/>
</dbReference>
<reference evidence="1 2" key="1">
    <citation type="submission" date="2016-02" db="EMBL/GenBank/DDBJ databases">
        <title>Secondary metabolites in Legionella.</title>
        <authorList>
            <person name="Tobias N.J."/>
            <person name="Bode H.B."/>
        </authorList>
    </citation>
    <scope>NUCLEOTIDE SEQUENCE [LARGE SCALE GENOMIC DNA]</scope>
    <source>
        <strain evidence="1 2">DSM 19216</strain>
    </source>
</reference>
<dbReference type="STRING" id="45071.Lpar_3170"/>
<evidence type="ECO:0000313" key="2">
    <source>
        <dbReference type="Proteomes" id="UP000095229"/>
    </source>
</evidence>
<dbReference type="Proteomes" id="UP000095229">
    <property type="component" value="Unassembled WGS sequence"/>
</dbReference>